<comment type="subcellular location">
    <subcellularLocation>
        <location evidence="1">Cell membrane</location>
        <topology evidence="1">Multi-pass membrane protein</topology>
    </subcellularLocation>
</comment>
<reference evidence="10 11" key="1">
    <citation type="journal article" date="2021" name="Mar. Drugs">
        <title>Genome Reduction and Secondary Metabolism of the Marine Sponge-Associated Cyanobacterium Leptothoe.</title>
        <authorList>
            <person name="Konstantinou D."/>
            <person name="Popin R.V."/>
            <person name="Fewer D.P."/>
            <person name="Sivonen K."/>
            <person name="Gkelis S."/>
        </authorList>
    </citation>
    <scope>NUCLEOTIDE SEQUENCE [LARGE SCALE GENOMIC DNA]</scope>
    <source>
        <strain evidence="10 11">TAU-MAC 1615</strain>
    </source>
</reference>
<evidence type="ECO:0000313" key="11">
    <source>
        <dbReference type="Proteomes" id="UP001196661"/>
    </source>
</evidence>
<feature type="transmembrane region" description="Helical" evidence="8">
    <location>
        <begin position="7"/>
        <end position="24"/>
    </location>
</feature>
<evidence type="ECO:0000259" key="9">
    <source>
        <dbReference type="Pfam" id="PF00892"/>
    </source>
</evidence>
<comment type="caution">
    <text evidence="10">The sequence shown here is derived from an EMBL/GenBank/DDBJ whole genome shotgun (WGS) entry which is preliminary data.</text>
</comment>
<evidence type="ECO:0000256" key="7">
    <source>
        <dbReference type="ARBA" id="ARBA00023136"/>
    </source>
</evidence>
<dbReference type="PANTHER" id="PTHR22911:SF137">
    <property type="entry name" value="SOLUTE CARRIER FAMILY 35 MEMBER G2-RELATED"/>
    <property type="match status" value="1"/>
</dbReference>
<feature type="transmembrane region" description="Helical" evidence="8">
    <location>
        <begin position="36"/>
        <end position="56"/>
    </location>
</feature>
<evidence type="ECO:0000256" key="8">
    <source>
        <dbReference type="SAM" id="Phobius"/>
    </source>
</evidence>
<gene>
    <name evidence="10" type="primary">rarD</name>
    <name evidence="10" type="ORF">IXB28_00550</name>
</gene>
<dbReference type="InterPro" id="IPR000620">
    <property type="entry name" value="EamA_dom"/>
</dbReference>
<organism evidence="10 11">
    <name type="scientific">Leptothoe kymatousa TAU-MAC 1615</name>
    <dbReference type="NCBI Taxonomy" id="2364775"/>
    <lineage>
        <taxon>Bacteria</taxon>
        <taxon>Bacillati</taxon>
        <taxon>Cyanobacteriota</taxon>
        <taxon>Cyanophyceae</taxon>
        <taxon>Nodosilineales</taxon>
        <taxon>Cymatolegaceae</taxon>
        <taxon>Leptothoe</taxon>
        <taxon>Leptothoe kymatousa</taxon>
    </lineage>
</organism>
<feature type="transmembrane region" description="Helical" evidence="8">
    <location>
        <begin position="206"/>
        <end position="224"/>
    </location>
</feature>
<evidence type="ECO:0000256" key="1">
    <source>
        <dbReference type="ARBA" id="ARBA00004651"/>
    </source>
</evidence>
<dbReference type="InterPro" id="IPR037185">
    <property type="entry name" value="EmrE-like"/>
</dbReference>
<feature type="transmembrane region" description="Helical" evidence="8">
    <location>
        <begin position="261"/>
        <end position="279"/>
    </location>
</feature>
<proteinExistence type="inferred from homology"/>
<keyword evidence="3" id="KW-0813">Transport</keyword>
<dbReference type="SUPFAM" id="SSF103481">
    <property type="entry name" value="Multidrug resistance efflux transporter EmrE"/>
    <property type="match status" value="2"/>
</dbReference>
<sequence>MNSNPGLLYALFAYGAWGLFPIYWKFFKAVSPIEVLSHRMLWSVVFLGLILTLQNRLAELRKLRRRQVLWLVATALLLSCNWGLYIYGVNTDRVVETSLGYFINPLVSVLLGFLVLRERLHRGQQIAVVLATIGVGYFVWQFGAVPWIALGLAATFALYGLLRKIVTVSPMVGLTVETALMTPVALLIIGYWGIQGTGGFGSTPGLTLLFMGAGIATSMPLLWFNNAAQRLSLATLGFCQYVAPSFQLMLGVFLYQEEFTQTHLVSFGLIWMALVIYSYTSWTRASKTLAKG</sequence>
<keyword evidence="6 8" id="KW-1133">Transmembrane helix</keyword>
<name>A0ABS5XZ70_9CYAN</name>
<evidence type="ECO:0000256" key="3">
    <source>
        <dbReference type="ARBA" id="ARBA00022448"/>
    </source>
</evidence>
<dbReference type="Pfam" id="PF00892">
    <property type="entry name" value="EamA"/>
    <property type="match status" value="1"/>
</dbReference>
<feature type="transmembrane region" description="Helical" evidence="8">
    <location>
        <begin position="174"/>
        <end position="194"/>
    </location>
</feature>
<evidence type="ECO:0000256" key="6">
    <source>
        <dbReference type="ARBA" id="ARBA00022989"/>
    </source>
</evidence>
<dbReference type="Proteomes" id="UP001196661">
    <property type="component" value="Unassembled WGS sequence"/>
</dbReference>
<protein>
    <submittedName>
        <fullName evidence="10">EamA family transporter RarD</fullName>
    </submittedName>
</protein>
<feature type="transmembrane region" description="Helical" evidence="8">
    <location>
        <begin position="146"/>
        <end position="162"/>
    </location>
</feature>
<keyword evidence="4" id="KW-1003">Cell membrane</keyword>
<evidence type="ECO:0000256" key="4">
    <source>
        <dbReference type="ARBA" id="ARBA00022475"/>
    </source>
</evidence>
<keyword evidence="5 8" id="KW-0812">Transmembrane</keyword>
<comment type="similarity">
    <text evidence="2">Belongs to the EamA transporter family.</text>
</comment>
<keyword evidence="11" id="KW-1185">Reference proteome</keyword>
<feature type="transmembrane region" description="Helical" evidence="8">
    <location>
        <begin position="123"/>
        <end position="140"/>
    </location>
</feature>
<keyword evidence="7 8" id="KW-0472">Membrane</keyword>
<feature type="transmembrane region" description="Helical" evidence="8">
    <location>
        <begin position="231"/>
        <end position="255"/>
    </location>
</feature>
<feature type="transmembrane region" description="Helical" evidence="8">
    <location>
        <begin position="99"/>
        <end position="116"/>
    </location>
</feature>
<dbReference type="InterPro" id="IPR004626">
    <property type="entry name" value="RarD"/>
</dbReference>
<evidence type="ECO:0000256" key="2">
    <source>
        <dbReference type="ARBA" id="ARBA00007362"/>
    </source>
</evidence>
<dbReference type="PANTHER" id="PTHR22911">
    <property type="entry name" value="ACYL-MALONYL CONDENSING ENZYME-RELATED"/>
    <property type="match status" value="1"/>
</dbReference>
<evidence type="ECO:0000313" key="10">
    <source>
        <dbReference type="EMBL" id="MBT9310681.1"/>
    </source>
</evidence>
<feature type="transmembrane region" description="Helical" evidence="8">
    <location>
        <begin position="68"/>
        <end position="87"/>
    </location>
</feature>
<evidence type="ECO:0000256" key="5">
    <source>
        <dbReference type="ARBA" id="ARBA00022692"/>
    </source>
</evidence>
<dbReference type="EMBL" id="JADOER010000002">
    <property type="protein sequence ID" value="MBT9310681.1"/>
    <property type="molecule type" value="Genomic_DNA"/>
</dbReference>
<accession>A0ABS5XZ70</accession>
<dbReference type="NCBIfam" id="TIGR00688">
    <property type="entry name" value="rarD"/>
    <property type="match status" value="1"/>
</dbReference>
<feature type="domain" description="EamA" evidence="9">
    <location>
        <begin position="5"/>
        <end position="136"/>
    </location>
</feature>